<feature type="coiled-coil region" evidence="1">
    <location>
        <begin position="68"/>
        <end position="102"/>
    </location>
</feature>
<keyword evidence="1" id="KW-0175">Coiled coil</keyword>
<comment type="caution">
    <text evidence="2">The sequence shown here is derived from an EMBL/GenBank/DDBJ whole genome shotgun (WGS) entry which is preliminary data.</text>
</comment>
<evidence type="ECO:0008006" key="4">
    <source>
        <dbReference type="Google" id="ProtNLM"/>
    </source>
</evidence>
<evidence type="ECO:0000256" key="1">
    <source>
        <dbReference type="SAM" id="Coils"/>
    </source>
</evidence>
<gene>
    <name evidence="2" type="ORF">RND81_10G206800</name>
</gene>
<dbReference type="AlphaFoldDB" id="A0AAW1I6X0"/>
<dbReference type="PANTHER" id="PTHR33437:SF2">
    <property type="entry name" value="OS06G0361200 PROTEIN"/>
    <property type="match status" value="1"/>
</dbReference>
<name>A0AAW1I6X0_SAPOF</name>
<evidence type="ECO:0000313" key="2">
    <source>
        <dbReference type="EMBL" id="KAK9684393.1"/>
    </source>
</evidence>
<organism evidence="2 3">
    <name type="scientific">Saponaria officinalis</name>
    <name type="common">Common soapwort</name>
    <name type="synonym">Lychnis saponaria</name>
    <dbReference type="NCBI Taxonomy" id="3572"/>
    <lineage>
        <taxon>Eukaryota</taxon>
        <taxon>Viridiplantae</taxon>
        <taxon>Streptophyta</taxon>
        <taxon>Embryophyta</taxon>
        <taxon>Tracheophyta</taxon>
        <taxon>Spermatophyta</taxon>
        <taxon>Magnoliopsida</taxon>
        <taxon>eudicotyledons</taxon>
        <taxon>Gunneridae</taxon>
        <taxon>Pentapetalae</taxon>
        <taxon>Caryophyllales</taxon>
        <taxon>Caryophyllaceae</taxon>
        <taxon>Caryophylleae</taxon>
        <taxon>Saponaria</taxon>
    </lineage>
</organism>
<dbReference type="EMBL" id="JBDFQZ010000010">
    <property type="protein sequence ID" value="KAK9684393.1"/>
    <property type="molecule type" value="Genomic_DNA"/>
</dbReference>
<dbReference type="Proteomes" id="UP001443914">
    <property type="component" value="Unassembled WGS sequence"/>
</dbReference>
<reference evidence="2" key="1">
    <citation type="submission" date="2024-03" db="EMBL/GenBank/DDBJ databases">
        <title>WGS assembly of Saponaria officinalis var. Norfolk2.</title>
        <authorList>
            <person name="Jenkins J."/>
            <person name="Shu S."/>
            <person name="Grimwood J."/>
            <person name="Barry K."/>
            <person name="Goodstein D."/>
            <person name="Schmutz J."/>
            <person name="Leebens-Mack J."/>
            <person name="Osbourn A."/>
        </authorList>
    </citation>
    <scope>NUCLEOTIDE SEQUENCE [LARGE SCALE GENOMIC DNA]</scope>
    <source>
        <strain evidence="2">JIC</strain>
    </source>
</reference>
<proteinExistence type="predicted"/>
<accession>A0AAW1I6X0</accession>
<dbReference type="PANTHER" id="PTHR33437">
    <property type="entry name" value="OS06G0361200 PROTEIN"/>
    <property type="match status" value="1"/>
</dbReference>
<evidence type="ECO:0000313" key="3">
    <source>
        <dbReference type="Proteomes" id="UP001443914"/>
    </source>
</evidence>
<protein>
    <recommendedName>
        <fullName evidence="4">Retrotransposon gag protein</fullName>
    </recommendedName>
</protein>
<sequence length="309" mass="35357">MKWLLDKPSLHSNLSLGGILSNYASKWASNLGVSSPKSTETSPKKNQTSTQVCVSVMTVGDLSIEDQILEMKKHLEKVMQDNEEKSKQNDELQKKVTELRNKEACNIYSETDTEDDEKKNNDAINAGDKPFKNIVGVYEKQLHEIIAGAVKSHLGGHSSNSLRYIKPYNKRIEGLRMPLGYQPPKFQQFDGTRNQKQHMAHFIETCSNAGTDGDLLVKQFVRSLKGITFDWYIVLDFEYIDRWSHMEEQFLNRFYSTRRIVSMSKLTTTTQWDEEPVLDNINRWCSPSLECKGRLSETSAVEMCINGMN</sequence>
<keyword evidence="3" id="KW-1185">Reference proteome</keyword>